<dbReference type="OrthoDB" id="27330at2"/>
<reference evidence="7 8" key="1">
    <citation type="journal article" date="2018" name="J. Microbiol.">
        <title>Salicibibacter kimchii gen. nov., sp. nov., a moderately halophilic and alkalitolerant bacterium in the family Bacillaceae, isolated from kimchi.</title>
        <authorList>
            <person name="Jang J.Y."/>
            <person name="Oh Y.J."/>
            <person name="Lim S.K."/>
            <person name="Park H.K."/>
            <person name="Lee C."/>
            <person name="Kim J.Y."/>
            <person name="Lee M.A."/>
            <person name="Choi H.J."/>
        </authorList>
    </citation>
    <scope>NUCLEOTIDE SEQUENCE [LARGE SCALE GENOMIC DNA]</scope>
    <source>
        <strain evidence="7 8">NKC1-1</strain>
    </source>
</reference>
<protein>
    <submittedName>
        <fullName evidence="7">LytR family transcriptional regulator</fullName>
    </submittedName>
</protein>
<proteinExistence type="inferred from homology"/>
<evidence type="ECO:0000256" key="2">
    <source>
        <dbReference type="ARBA" id="ARBA00022692"/>
    </source>
</evidence>
<dbReference type="Pfam" id="PF03816">
    <property type="entry name" value="LytR_cpsA_psr"/>
    <property type="match status" value="1"/>
</dbReference>
<comment type="similarity">
    <text evidence="1">Belongs to the LytR/CpsA/Psr (LCP) family.</text>
</comment>
<name>A0A345C115_9BACI</name>
<dbReference type="NCBIfam" id="TIGR00350">
    <property type="entry name" value="lytR_cpsA_psr"/>
    <property type="match status" value="1"/>
</dbReference>
<feature type="transmembrane region" description="Helical" evidence="5">
    <location>
        <begin position="6"/>
        <end position="28"/>
    </location>
</feature>
<dbReference type="EMBL" id="CP031092">
    <property type="protein sequence ID" value="AXF56896.1"/>
    <property type="molecule type" value="Genomic_DNA"/>
</dbReference>
<sequence length="300" mass="33385">MKKALIIITIVVSALILVVGGFALYLYVSFSSTAKDMHAPIDREGSSIRSEQINFDNNDPVSFLLLGLDAEEVDYGRTDTIIVATVNPGEQSIKMLSIPRDTNTELVGRGWNDKINHAYYYGGEKMAMDTVEHFLDVPIDYIVTVNMDGFEEMVDAVGGITVNNDLEFEYGGESFEKGELELSGKEALAFVRMRQDDPLGDSGRNDRQRQVIEGILSEGANISSVTSIGSILDAIGENVQTNMAFQEMVDMQSYESTMQDLQQLTLSGEHKRLHGVYYYVVDELDKARVSNTLQEHLELE</sequence>
<keyword evidence="3" id="KW-0735">Signal-anchor</keyword>
<keyword evidence="8" id="KW-1185">Reference proteome</keyword>
<evidence type="ECO:0000259" key="6">
    <source>
        <dbReference type="Pfam" id="PF03816"/>
    </source>
</evidence>
<evidence type="ECO:0000256" key="4">
    <source>
        <dbReference type="ARBA" id="ARBA00022989"/>
    </source>
</evidence>
<organism evidence="7 8">
    <name type="scientific">Salicibibacter kimchii</name>
    <dbReference type="NCBI Taxonomy" id="2099786"/>
    <lineage>
        <taxon>Bacteria</taxon>
        <taxon>Bacillati</taxon>
        <taxon>Bacillota</taxon>
        <taxon>Bacilli</taxon>
        <taxon>Bacillales</taxon>
        <taxon>Bacillaceae</taxon>
        <taxon>Salicibibacter</taxon>
    </lineage>
</organism>
<keyword evidence="5" id="KW-0472">Membrane</keyword>
<accession>A0A345C115</accession>
<evidence type="ECO:0000256" key="5">
    <source>
        <dbReference type="SAM" id="Phobius"/>
    </source>
</evidence>
<dbReference type="PANTHER" id="PTHR33392">
    <property type="entry name" value="POLYISOPRENYL-TEICHOIC ACID--PEPTIDOGLYCAN TEICHOIC ACID TRANSFERASE TAGU"/>
    <property type="match status" value="1"/>
</dbReference>
<evidence type="ECO:0000313" key="7">
    <source>
        <dbReference type="EMBL" id="AXF56896.1"/>
    </source>
</evidence>
<dbReference type="Gene3D" id="3.40.630.190">
    <property type="entry name" value="LCP protein"/>
    <property type="match status" value="1"/>
</dbReference>
<dbReference type="AlphaFoldDB" id="A0A345C115"/>
<dbReference type="Proteomes" id="UP000252100">
    <property type="component" value="Chromosome"/>
</dbReference>
<evidence type="ECO:0000256" key="3">
    <source>
        <dbReference type="ARBA" id="ARBA00022968"/>
    </source>
</evidence>
<gene>
    <name evidence="7" type="ORF">DT065_13375</name>
</gene>
<evidence type="ECO:0000256" key="1">
    <source>
        <dbReference type="ARBA" id="ARBA00006068"/>
    </source>
</evidence>
<dbReference type="InterPro" id="IPR004474">
    <property type="entry name" value="LytR_CpsA_psr"/>
</dbReference>
<dbReference type="GO" id="GO:0071555">
    <property type="term" value="P:cell wall organization"/>
    <property type="evidence" value="ECO:0007669"/>
    <property type="project" value="UniProtKB-KW"/>
</dbReference>
<dbReference type="RefSeq" id="WP_114374229.1">
    <property type="nucleotide sequence ID" value="NZ_CP031092.1"/>
</dbReference>
<feature type="domain" description="Cell envelope-related transcriptional attenuator" evidence="6">
    <location>
        <begin position="77"/>
        <end position="218"/>
    </location>
</feature>
<dbReference type="InterPro" id="IPR050922">
    <property type="entry name" value="LytR/CpsA/Psr_CW_biosynth"/>
</dbReference>
<dbReference type="PANTHER" id="PTHR33392:SF6">
    <property type="entry name" value="POLYISOPRENYL-TEICHOIC ACID--PEPTIDOGLYCAN TEICHOIC ACID TRANSFERASE TAGU"/>
    <property type="match status" value="1"/>
</dbReference>
<keyword evidence="4 5" id="KW-1133">Transmembrane helix</keyword>
<evidence type="ECO:0000313" key="8">
    <source>
        <dbReference type="Proteomes" id="UP000252100"/>
    </source>
</evidence>
<keyword evidence="2 5" id="KW-0812">Transmembrane</keyword>
<dbReference type="KEGG" id="rue:DT065_13375"/>